<reference evidence="3 4" key="1">
    <citation type="submission" date="2014-02" db="EMBL/GenBank/DDBJ databases">
        <title>Transposable element dynamics among asymbiotic and ectomycorrhizal Amanita fungi.</title>
        <authorList>
            <consortium name="DOE Joint Genome Institute"/>
            <person name="Hess J."/>
            <person name="Skrede I."/>
            <person name="Wolfe B."/>
            <person name="LaButti K."/>
            <person name="Ohm R.A."/>
            <person name="Grigoriev I.V."/>
            <person name="Pringle A."/>
        </authorList>
    </citation>
    <scope>NUCLEOTIDE SEQUENCE [LARGE SCALE GENOMIC DNA]</scope>
    <source>
        <strain evidence="3 4">SKay4041</strain>
    </source>
</reference>
<feature type="region of interest" description="Disordered" evidence="1">
    <location>
        <begin position="756"/>
        <end position="778"/>
    </location>
</feature>
<proteinExistence type="predicted"/>
<sequence length="883" mass="97090">MGSLCLSAASILRCEPFTRTQVITLVIPTALEALFSVSLIFAKWNPGRRQFLLACEGWIYLFLALLELFSNLYPAAQRRINIFRVLDIVLASTSFLPLLFFCLFLCSLTLLDFLTTILPAGLRKITKPLLFLFVIVVIGFNEVASFIGISYVTSNSMQPEIGFQTSRDRDLWAFFTSLTLALFVAFQIINFCFAFCRLVQIWLEQRRAQSDSSINAPRVGGVGWVNIGINLGVIETIVGFAHGSFGCAITRRIMRFTSRAFLCIGLIVGFDNSDSISSASEDSNPLVDRETTEAGTKFLISNPRFSTFRRLPQTAGTFRSPSRPPSKLIKRSKLRASIGLVGLNDFAKLKDEIENSPVNPRQRVTIHFDKGTPKLDVRFSTLDLPSPSMMVERFRSRIHSWHEVTLTNLHHKTDHDTDSVESSSLRDVEIVSTPRTKFVPEITKPTVYRTASGRLRRRSDIELLSSGTNISTRPSDRKLSKGKRVMSGERNELFFQQMAAGALRDAGMGLIKPEATFDMPLSTEDILKPPPLLSSFNGTQEDFDNGLIPTSTGTPIDYRAINALLPLPDRAYRFRRGRSISTPHNATSQSFLDISSPPISPTAELDDPDSNGESAKNPFQSQVLGGLRSDMSYKFIQHQSQRSPLTVSTQFTQGFKSRKSAPAFVLSDVSPEVLSPSRVMRKLAGASGHLSSLPSSPPPPYSSISLSDSLASGSLVQVTTSPNMAVSFASMTSKMEMNPHARERERERIMRAVSMNSASTGSPDGKATARSKRTGRTGNIIEQVKGVGRAPSRSTPLPRANHVSNRSLHLVPVSSPSTESRSIAETLQETDSVAAPASGARTSTSDERSVKSGRDGKGVGVLTDTEALELERRNLSRSERSKG</sequence>
<feature type="compositionally biased region" description="Polar residues" evidence="1">
    <location>
        <begin position="814"/>
        <end position="831"/>
    </location>
</feature>
<accession>A0A2A9NML0</accession>
<dbReference type="OrthoDB" id="3219582at2759"/>
<dbReference type="AlphaFoldDB" id="A0A2A9NML0"/>
<feature type="transmembrane region" description="Helical" evidence="2">
    <location>
        <begin position="129"/>
        <end position="152"/>
    </location>
</feature>
<organism evidence="3 4">
    <name type="scientific">Amanita thiersii Skay4041</name>
    <dbReference type="NCBI Taxonomy" id="703135"/>
    <lineage>
        <taxon>Eukaryota</taxon>
        <taxon>Fungi</taxon>
        <taxon>Dikarya</taxon>
        <taxon>Basidiomycota</taxon>
        <taxon>Agaricomycotina</taxon>
        <taxon>Agaricomycetes</taxon>
        <taxon>Agaricomycetidae</taxon>
        <taxon>Agaricales</taxon>
        <taxon>Pluteineae</taxon>
        <taxon>Amanitaceae</taxon>
        <taxon>Amanita</taxon>
    </lineage>
</organism>
<dbReference type="EMBL" id="KZ302045">
    <property type="protein sequence ID" value="PFH48922.1"/>
    <property type="molecule type" value="Genomic_DNA"/>
</dbReference>
<dbReference type="Proteomes" id="UP000242287">
    <property type="component" value="Unassembled WGS sequence"/>
</dbReference>
<dbReference type="STRING" id="703135.A0A2A9NML0"/>
<feature type="region of interest" description="Disordered" evidence="1">
    <location>
        <begin position="580"/>
        <end position="619"/>
    </location>
</feature>
<protein>
    <submittedName>
        <fullName evidence="3">Uncharacterized protein</fullName>
    </submittedName>
</protein>
<feature type="transmembrane region" description="Helical" evidence="2">
    <location>
        <begin position="95"/>
        <end position="117"/>
    </location>
</feature>
<evidence type="ECO:0000313" key="3">
    <source>
        <dbReference type="EMBL" id="PFH48922.1"/>
    </source>
</evidence>
<evidence type="ECO:0000256" key="1">
    <source>
        <dbReference type="SAM" id="MobiDB-lite"/>
    </source>
</evidence>
<keyword evidence="2" id="KW-0812">Transmembrane</keyword>
<evidence type="ECO:0000313" key="4">
    <source>
        <dbReference type="Proteomes" id="UP000242287"/>
    </source>
</evidence>
<evidence type="ECO:0000256" key="2">
    <source>
        <dbReference type="SAM" id="Phobius"/>
    </source>
</evidence>
<feature type="compositionally biased region" description="Polar residues" evidence="1">
    <location>
        <begin position="580"/>
        <end position="593"/>
    </location>
</feature>
<feature type="transmembrane region" description="Helical" evidence="2">
    <location>
        <begin position="24"/>
        <end position="44"/>
    </location>
</feature>
<feature type="transmembrane region" description="Helical" evidence="2">
    <location>
        <begin position="172"/>
        <end position="199"/>
    </location>
</feature>
<name>A0A2A9NML0_9AGAR</name>
<gene>
    <name evidence="3" type="ORF">AMATHDRAFT_64270</name>
</gene>
<keyword evidence="2" id="KW-1133">Transmembrane helix</keyword>
<feature type="region of interest" description="Disordered" evidence="1">
    <location>
        <begin position="805"/>
        <end position="865"/>
    </location>
</feature>
<feature type="transmembrane region" description="Helical" evidence="2">
    <location>
        <begin position="51"/>
        <end position="75"/>
    </location>
</feature>
<keyword evidence="4" id="KW-1185">Reference proteome</keyword>
<keyword evidence="2" id="KW-0472">Membrane</keyword>
<feature type="compositionally biased region" description="Basic and acidic residues" evidence="1">
    <location>
        <begin position="844"/>
        <end position="857"/>
    </location>
</feature>